<name>A0AA37V8H2_9BACT</name>
<dbReference type="AlphaFoldDB" id="A0AA37V8H2"/>
<evidence type="ECO:0008006" key="4">
    <source>
        <dbReference type="Google" id="ProtNLM"/>
    </source>
</evidence>
<protein>
    <recommendedName>
        <fullName evidence="4">Trypsin</fullName>
    </recommendedName>
</protein>
<gene>
    <name evidence="2" type="ORF">rosag_42890</name>
</gene>
<dbReference type="Proteomes" id="UP001161325">
    <property type="component" value="Unassembled WGS sequence"/>
</dbReference>
<comment type="caution">
    <text evidence="2">The sequence shown here is derived from an EMBL/GenBank/DDBJ whole genome shotgun (WGS) entry which is preliminary data.</text>
</comment>
<feature type="compositionally biased region" description="Basic and acidic residues" evidence="1">
    <location>
        <begin position="289"/>
        <end position="310"/>
    </location>
</feature>
<proteinExistence type="predicted"/>
<accession>A0AA37V8H2</accession>
<dbReference type="EMBL" id="BRXS01000007">
    <property type="protein sequence ID" value="GLC27776.1"/>
    <property type="molecule type" value="Genomic_DNA"/>
</dbReference>
<feature type="region of interest" description="Disordered" evidence="1">
    <location>
        <begin position="277"/>
        <end position="310"/>
    </location>
</feature>
<organism evidence="2 3">
    <name type="scientific">Roseisolibacter agri</name>
    <dbReference type="NCBI Taxonomy" id="2014610"/>
    <lineage>
        <taxon>Bacteria</taxon>
        <taxon>Pseudomonadati</taxon>
        <taxon>Gemmatimonadota</taxon>
        <taxon>Gemmatimonadia</taxon>
        <taxon>Gemmatimonadales</taxon>
        <taxon>Gemmatimonadaceae</taxon>
        <taxon>Roseisolibacter</taxon>
    </lineage>
</organism>
<reference evidence="2" key="1">
    <citation type="submission" date="2022-08" db="EMBL/GenBank/DDBJ databases">
        <title>Draft genome sequencing of Roseisolibacter agri AW1220.</title>
        <authorList>
            <person name="Tobiishi Y."/>
            <person name="Tonouchi A."/>
        </authorList>
    </citation>
    <scope>NUCLEOTIDE SEQUENCE</scope>
    <source>
        <strain evidence="2">AW1220</strain>
    </source>
</reference>
<evidence type="ECO:0000313" key="2">
    <source>
        <dbReference type="EMBL" id="GLC27776.1"/>
    </source>
</evidence>
<evidence type="ECO:0000256" key="1">
    <source>
        <dbReference type="SAM" id="MobiDB-lite"/>
    </source>
</evidence>
<evidence type="ECO:0000313" key="3">
    <source>
        <dbReference type="Proteomes" id="UP001161325"/>
    </source>
</evidence>
<sequence length="310" mass="33854">MTRKRKRRANQEAFESAFAAVPTDTYKHRVLAHLADVYSAIRPLAWLDSKRRLNFVGSSLLFEVGTTRLLVTAAHVLDEEARHGPLHVATPAGQTTVGGLRRWTQAPDGDRDADPFDLGFVVLDPQTSQALASCRHLTLEDVDPSLEDPELPEDCLAIGFPGNWVSHSDPATAVATPMFAVGPRLKASEHQGLGVAEPFHALMGFDKESSVDLEGPRIPPDPFGMSGGGLWRFSSLRRGQEARNRLLGVLIEWRGPTLIATRAGVLLSAIRDLVPGASAELSDAAPPDLRNERERTEPERRRTDAQEPGD</sequence>
<keyword evidence="3" id="KW-1185">Reference proteome</keyword>